<keyword evidence="3" id="KW-0804">Transcription</keyword>
<evidence type="ECO:0000256" key="3">
    <source>
        <dbReference type="ARBA" id="ARBA00023163"/>
    </source>
</evidence>
<name>A0AAJ2PMF0_9ACTN</name>
<dbReference type="EMBL" id="JARAWN010000040">
    <property type="protein sequence ID" value="MDX3130060.1"/>
    <property type="molecule type" value="Genomic_DNA"/>
</dbReference>
<reference evidence="6" key="1">
    <citation type="journal article" date="2023" name="Microb. Genom.">
        <title>Mesoterricola silvestris gen. nov., sp. nov., Mesoterricola sediminis sp. nov., Geothrix oryzae sp. nov., Geothrix edaphica sp. nov., Geothrix rubra sp. nov., and Geothrix limicola sp. nov., six novel members of Acidobacteriota isolated from soils.</title>
        <authorList>
            <person name="Weisberg A.J."/>
            <person name="Pearce E."/>
            <person name="Kramer C.G."/>
            <person name="Chang J.H."/>
            <person name="Clarke C.R."/>
        </authorList>
    </citation>
    <scope>NUCLEOTIDE SEQUENCE</scope>
    <source>
        <strain evidence="6">ND06-05F</strain>
    </source>
</reference>
<dbReference type="PROSITE" id="PS01081">
    <property type="entry name" value="HTH_TETR_1"/>
    <property type="match status" value="1"/>
</dbReference>
<keyword evidence="2 4" id="KW-0238">DNA-binding</keyword>
<dbReference type="InterPro" id="IPR050109">
    <property type="entry name" value="HTH-type_TetR-like_transc_reg"/>
</dbReference>
<dbReference type="Proteomes" id="UP001273589">
    <property type="component" value="Unassembled WGS sequence"/>
</dbReference>
<dbReference type="PANTHER" id="PTHR30055:SF234">
    <property type="entry name" value="HTH-TYPE TRANSCRIPTIONAL REGULATOR BETI"/>
    <property type="match status" value="1"/>
</dbReference>
<dbReference type="InterPro" id="IPR009057">
    <property type="entry name" value="Homeodomain-like_sf"/>
</dbReference>
<protein>
    <submittedName>
        <fullName evidence="6">TetR/AcrR family transcriptional regulator</fullName>
    </submittedName>
</protein>
<dbReference type="PRINTS" id="PR00455">
    <property type="entry name" value="HTHTETR"/>
</dbReference>
<dbReference type="RefSeq" id="WP_319690573.1">
    <property type="nucleotide sequence ID" value="NZ_JARAWN010000040.1"/>
</dbReference>
<keyword evidence="1" id="KW-0805">Transcription regulation</keyword>
<accession>A0AAJ2PMF0</accession>
<dbReference type="GO" id="GO:0000976">
    <property type="term" value="F:transcription cis-regulatory region binding"/>
    <property type="evidence" value="ECO:0007669"/>
    <property type="project" value="TreeGrafter"/>
</dbReference>
<comment type="caution">
    <text evidence="6">The sequence shown here is derived from an EMBL/GenBank/DDBJ whole genome shotgun (WGS) entry which is preliminary data.</text>
</comment>
<dbReference type="AlphaFoldDB" id="A0AAJ2PMF0"/>
<dbReference type="PROSITE" id="PS50977">
    <property type="entry name" value="HTH_TETR_2"/>
    <property type="match status" value="1"/>
</dbReference>
<evidence type="ECO:0000256" key="4">
    <source>
        <dbReference type="PROSITE-ProRule" id="PRU00335"/>
    </source>
</evidence>
<dbReference type="SUPFAM" id="SSF46689">
    <property type="entry name" value="Homeodomain-like"/>
    <property type="match status" value="1"/>
</dbReference>
<sequence length="209" mass="22952">MRQTEGEKQDGRTRNAQANRDRVYTAAIKVFAARGYDAATMDEIAAQAGVSRRTAFNHFPAKSDIATEWAVRGGESAFALVRDVDRITSAADRVRAYFHELALTAELNWDETRQMTTGLLRGYGVSPHRSQLSPELRDWLRDCLQEQPGNTPTPSADPALAVDVLYDVFQGAVMRWLPQEAAPHGMFTAEVDTAIALVLAGFGSDADHA</sequence>
<feature type="domain" description="HTH tetR-type" evidence="5">
    <location>
        <begin position="17"/>
        <end position="77"/>
    </location>
</feature>
<dbReference type="Gene3D" id="1.10.357.10">
    <property type="entry name" value="Tetracycline Repressor, domain 2"/>
    <property type="match status" value="1"/>
</dbReference>
<dbReference type="InterPro" id="IPR023772">
    <property type="entry name" value="DNA-bd_HTH_TetR-type_CS"/>
</dbReference>
<feature type="DNA-binding region" description="H-T-H motif" evidence="4">
    <location>
        <begin position="40"/>
        <end position="59"/>
    </location>
</feature>
<evidence type="ECO:0000256" key="2">
    <source>
        <dbReference type="ARBA" id="ARBA00023125"/>
    </source>
</evidence>
<dbReference type="InterPro" id="IPR001647">
    <property type="entry name" value="HTH_TetR"/>
</dbReference>
<dbReference type="Pfam" id="PF00440">
    <property type="entry name" value="TetR_N"/>
    <property type="match status" value="1"/>
</dbReference>
<evidence type="ECO:0000256" key="1">
    <source>
        <dbReference type="ARBA" id="ARBA00023015"/>
    </source>
</evidence>
<proteinExistence type="predicted"/>
<organism evidence="6 7">
    <name type="scientific">Streptomyces europaeiscabiei</name>
    <dbReference type="NCBI Taxonomy" id="146819"/>
    <lineage>
        <taxon>Bacteria</taxon>
        <taxon>Bacillati</taxon>
        <taxon>Actinomycetota</taxon>
        <taxon>Actinomycetes</taxon>
        <taxon>Kitasatosporales</taxon>
        <taxon>Streptomycetaceae</taxon>
        <taxon>Streptomyces</taxon>
    </lineage>
</organism>
<dbReference type="PANTHER" id="PTHR30055">
    <property type="entry name" value="HTH-TYPE TRANSCRIPTIONAL REGULATOR RUTR"/>
    <property type="match status" value="1"/>
</dbReference>
<evidence type="ECO:0000313" key="7">
    <source>
        <dbReference type="Proteomes" id="UP001273589"/>
    </source>
</evidence>
<evidence type="ECO:0000259" key="5">
    <source>
        <dbReference type="PROSITE" id="PS50977"/>
    </source>
</evidence>
<evidence type="ECO:0000313" key="6">
    <source>
        <dbReference type="EMBL" id="MDX3130060.1"/>
    </source>
</evidence>
<dbReference type="GO" id="GO:0003700">
    <property type="term" value="F:DNA-binding transcription factor activity"/>
    <property type="evidence" value="ECO:0007669"/>
    <property type="project" value="TreeGrafter"/>
</dbReference>
<gene>
    <name evidence="6" type="ORF">PV367_09720</name>
</gene>